<reference evidence="1" key="1">
    <citation type="journal article" date="2020" name="mSystems">
        <title>Genome- and Community-Level Interaction Insights into Carbon Utilization and Element Cycling Functions of Hydrothermarchaeota in Hydrothermal Sediment.</title>
        <authorList>
            <person name="Zhou Z."/>
            <person name="Liu Y."/>
            <person name="Xu W."/>
            <person name="Pan J."/>
            <person name="Luo Z.H."/>
            <person name="Li M."/>
        </authorList>
    </citation>
    <scope>NUCLEOTIDE SEQUENCE [LARGE SCALE GENOMIC DNA]</scope>
    <source>
        <strain evidence="1">SpSt-767</strain>
    </source>
</reference>
<sequence length="435" mass="48431">MTNKKRRWLLIPAILLAFLLVIALAGFFGLEYYTTKVLKQEIDSQIQAMSDYVRVDYDSLGVNWLAFTVDLNQVRLRRPPLPGRIIIEKVSVRDFTSIGINWLPTVIGLKNIALNNDAFNLTVQSAATSFSFSRIPSEEEIDRNWRILLENLSSGRLNLKKVAFSDQNTQVNIGNVTTDYSHSGTELKNLRVAINDVKSQSGTTLLDAKAFSLAFTLDKKDVLRHISQKIQDFSCRFPADWAKSNPFLAALASLGYDRLAFGVDLAYDYQPETRALHIAWDGAARDMGQVQLELNLSDYRSLPVPVSGSLVGLLNYLGKLQTPLENASLRGFTARYRDAGLVRRLIEAEAQSQGVTPREFSQNLVGTINSTLALLPLPVAIKDQVHAVNRFLLDPKEIQVTITCNPPARLQKLQEGSVTALLEVLGKTEVKITAQ</sequence>
<protein>
    <recommendedName>
        <fullName evidence="2">DUF945 family protein</fullName>
    </recommendedName>
</protein>
<proteinExistence type="predicted"/>
<name>A0A7V6DQT0_9BACT</name>
<comment type="caution">
    <text evidence="1">The sequence shown here is derived from an EMBL/GenBank/DDBJ whole genome shotgun (WGS) entry which is preliminary data.</text>
</comment>
<accession>A0A7V6DQT0</accession>
<organism evidence="1">
    <name type="scientific">Desulfobacca acetoxidans</name>
    <dbReference type="NCBI Taxonomy" id="60893"/>
    <lineage>
        <taxon>Bacteria</taxon>
        <taxon>Pseudomonadati</taxon>
        <taxon>Thermodesulfobacteriota</taxon>
        <taxon>Desulfobaccia</taxon>
        <taxon>Desulfobaccales</taxon>
        <taxon>Desulfobaccaceae</taxon>
        <taxon>Desulfobacca</taxon>
    </lineage>
</organism>
<gene>
    <name evidence="1" type="ORF">ENV52_13325</name>
</gene>
<evidence type="ECO:0008006" key="2">
    <source>
        <dbReference type="Google" id="ProtNLM"/>
    </source>
</evidence>
<evidence type="ECO:0000313" key="1">
    <source>
        <dbReference type="EMBL" id="HHS30668.1"/>
    </source>
</evidence>
<dbReference type="EMBL" id="DTGR01000206">
    <property type="protein sequence ID" value="HHS30668.1"/>
    <property type="molecule type" value="Genomic_DNA"/>
</dbReference>
<dbReference type="AlphaFoldDB" id="A0A7V6DQT0"/>